<dbReference type="GO" id="GO:0003677">
    <property type="term" value="F:DNA binding"/>
    <property type="evidence" value="ECO:0007669"/>
    <property type="project" value="UniProtKB-KW"/>
</dbReference>
<comment type="caution">
    <text evidence="1">The sequence shown here is derived from an EMBL/GenBank/DDBJ whole genome shotgun (WGS) entry which is preliminary data.</text>
</comment>
<evidence type="ECO:0000313" key="1">
    <source>
        <dbReference type="EMBL" id="MFB5682251.1"/>
    </source>
</evidence>
<name>A0ABV5B981_9BACL</name>
<evidence type="ECO:0000313" key="2">
    <source>
        <dbReference type="Proteomes" id="UP001580407"/>
    </source>
</evidence>
<dbReference type="EMBL" id="JBHILM010000016">
    <property type="protein sequence ID" value="MFB5682251.1"/>
    <property type="molecule type" value="Genomic_DNA"/>
</dbReference>
<protein>
    <submittedName>
        <fullName evidence="1">DNA-binding protein</fullName>
    </submittedName>
</protein>
<proteinExistence type="predicted"/>
<dbReference type="RefSeq" id="WP_375526012.1">
    <property type="nucleotide sequence ID" value="NZ_JBHILM010000016.1"/>
</dbReference>
<reference evidence="1 2" key="1">
    <citation type="submission" date="2024-09" db="EMBL/GenBank/DDBJ databases">
        <authorList>
            <person name="Ruan L."/>
        </authorList>
    </citation>
    <scope>NUCLEOTIDE SEQUENCE [LARGE SCALE GENOMIC DNA]</scope>
    <source>
        <strain evidence="1 2">D33</strain>
    </source>
</reference>
<sequence>MLDMAVGFENWSKVLEIADILYQCVKCIHEERRERQSQGWSAPYNPTERPLLYYYGYSLEMKGLAYQKLGKVEEARACIRRYAELKWMGSLNEAEEQVVHEFKHKARANRYALEIEVGQAELLDEYVGFLRKHPDEQVRGLTTIMGAAVRYGWQVDQIIHTFSEQIDDFNIKSDSSNNENMYLYFFQRAMYEQWMRRPQDAVECILQAIRLAHELGMDRYFKRCASKFESLRETATKEQVQRYRAFLKIVE</sequence>
<keyword evidence="2" id="KW-1185">Reference proteome</keyword>
<organism evidence="1 2">
    <name type="scientific">Paenibacillus terreus</name>
    <dbReference type="NCBI Taxonomy" id="1387834"/>
    <lineage>
        <taxon>Bacteria</taxon>
        <taxon>Bacillati</taxon>
        <taxon>Bacillota</taxon>
        <taxon>Bacilli</taxon>
        <taxon>Bacillales</taxon>
        <taxon>Paenibacillaceae</taxon>
        <taxon>Paenibacillus</taxon>
    </lineage>
</organism>
<keyword evidence="1" id="KW-0238">DNA-binding</keyword>
<gene>
    <name evidence="1" type="ORF">ACE3NQ_15100</name>
</gene>
<dbReference type="Proteomes" id="UP001580407">
    <property type="component" value="Unassembled WGS sequence"/>
</dbReference>
<accession>A0ABV5B981</accession>